<accession>A0A8T3BCW1</accession>
<dbReference type="PANTHER" id="PTHR15907">
    <property type="entry name" value="DUF614 FAMILY PROTEIN-RELATED"/>
    <property type="match status" value="1"/>
</dbReference>
<evidence type="ECO:0000313" key="2">
    <source>
        <dbReference type="EMBL" id="KAI0510223.1"/>
    </source>
</evidence>
<keyword evidence="3" id="KW-1185">Reference proteome</keyword>
<proteinExistence type="predicted"/>
<dbReference type="EMBL" id="JAGYWB010000009">
    <property type="protein sequence ID" value="KAI0510223.1"/>
    <property type="molecule type" value="Genomic_DNA"/>
</dbReference>
<feature type="signal peptide" evidence="1">
    <location>
        <begin position="1"/>
        <end position="18"/>
    </location>
</feature>
<name>A0A8T3BCW1_DENNO</name>
<evidence type="ECO:0008006" key="4">
    <source>
        <dbReference type="Google" id="ProtNLM"/>
    </source>
</evidence>
<dbReference type="InterPro" id="IPR006461">
    <property type="entry name" value="PLAC_motif_containing"/>
</dbReference>
<evidence type="ECO:0000313" key="3">
    <source>
        <dbReference type="Proteomes" id="UP000829196"/>
    </source>
</evidence>
<dbReference type="Proteomes" id="UP000829196">
    <property type="component" value="Unassembled WGS sequence"/>
</dbReference>
<dbReference type="NCBIfam" id="TIGR01571">
    <property type="entry name" value="A_thal_Cys_rich"/>
    <property type="match status" value="1"/>
</dbReference>
<dbReference type="OrthoDB" id="1045822at2759"/>
<keyword evidence="1" id="KW-0732">Signal</keyword>
<protein>
    <recommendedName>
        <fullName evidence="4">Cell number regulator 10</fullName>
    </recommendedName>
</protein>
<reference evidence="2" key="1">
    <citation type="journal article" date="2022" name="Front. Genet.">
        <title>Chromosome-Scale Assembly of the Dendrobium nobile Genome Provides Insights Into the Molecular Mechanism of the Biosynthesis of the Medicinal Active Ingredient of Dendrobium.</title>
        <authorList>
            <person name="Xu Q."/>
            <person name="Niu S.-C."/>
            <person name="Li K.-L."/>
            <person name="Zheng P.-J."/>
            <person name="Zhang X.-J."/>
            <person name="Jia Y."/>
            <person name="Liu Y."/>
            <person name="Niu Y.-X."/>
            <person name="Yu L.-H."/>
            <person name="Chen D.-F."/>
            <person name="Zhang G.-Q."/>
        </authorList>
    </citation>
    <scope>NUCLEOTIDE SEQUENCE</scope>
    <source>
        <tissue evidence="2">Leaf</tissue>
    </source>
</reference>
<sequence>MNSCTFTIALKALTPASCSCVGARDDAASAPPARRFSFVVHLLAFAQSHTRVVPPSSIFALSLAVTHSHMQSHTHLSHPQHTLATRRNFETLFGEVKMTNSSWSVGLCSFGDGLGTCCLTFCFPCVTFGRIAEVVDDGQSSCTAACCIYALLMSIQCQWLYSCTYRKKLRSRYGLASEPCNDCCVHFCCEPCALCQEHAELKNRGLDPSKGSYI</sequence>
<organism evidence="2 3">
    <name type="scientific">Dendrobium nobile</name>
    <name type="common">Orchid</name>
    <dbReference type="NCBI Taxonomy" id="94219"/>
    <lineage>
        <taxon>Eukaryota</taxon>
        <taxon>Viridiplantae</taxon>
        <taxon>Streptophyta</taxon>
        <taxon>Embryophyta</taxon>
        <taxon>Tracheophyta</taxon>
        <taxon>Spermatophyta</taxon>
        <taxon>Magnoliopsida</taxon>
        <taxon>Liliopsida</taxon>
        <taxon>Asparagales</taxon>
        <taxon>Orchidaceae</taxon>
        <taxon>Epidendroideae</taxon>
        <taxon>Malaxideae</taxon>
        <taxon>Dendrobiinae</taxon>
        <taxon>Dendrobium</taxon>
    </lineage>
</organism>
<gene>
    <name evidence="2" type="ORF">KFK09_010824</name>
</gene>
<dbReference type="AlphaFoldDB" id="A0A8T3BCW1"/>
<comment type="caution">
    <text evidence="2">The sequence shown here is derived from an EMBL/GenBank/DDBJ whole genome shotgun (WGS) entry which is preliminary data.</text>
</comment>
<evidence type="ECO:0000256" key="1">
    <source>
        <dbReference type="SAM" id="SignalP"/>
    </source>
</evidence>
<dbReference type="Pfam" id="PF04749">
    <property type="entry name" value="PLAC8"/>
    <property type="match status" value="1"/>
</dbReference>
<feature type="chain" id="PRO_5035775832" description="Cell number regulator 10" evidence="1">
    <location>
        <begin position="19"/>
        <end position="214"/>
    </location>
</feature>